<gene>
    <name evidence="2" type="ORF">D174_12425</name>
</gene>
<dbReference type="RefSeq" id="WP_019512673.1">
    <property type="nucleotide sequence ID" value="NC_023036.2"/>
</dbReference>
<organism evidence="2 3">
    <name type="scientific">Mycolicibacterium neoaurum VKM Ac-1815D</name>
    <dbReference type="NCBI Taxonomy" id="700508"/>
    <lineage>
        <taxon>Bacteria</taxon>
        <taxon>Bacillati</taxon>
        <taxon>Actinomycetota</taxon>
        <taxon>Actinomycetes</taxon>
        <taxon>Mycobacteriales</taxon>
        <taxon>Mycobacteriaceae</taxon>
        <taxon>Mycolicibacterium</taxon>
    </lineage>
</organism>
<sequence length="41" mass="4439">MPTPAKNNSPRPDAMRNWVLVPIATSVLLTIAAIVLLLANR</sequence>
<evidence type="ECO:0000256" key="1">
    <source>
        <dbReference type="SAM" id="Phobius"/>
    </source>
</evidence>
<keyword evidence="1" id="KW-1133">Transmembrane helix</keyword>
<dbReference type="EMBL" id="CP006936">
    <property type="protein sequence ID" value="AHC27928.1"/>
    <property type="molecule type" value="Genomic_DNA"/>
</dbReference>
<dbReference type="Proteomes" id="UP000018763">
    <property type="component" value="Chromosome"/>
</dbReference>
<evidence type="ECO:0000313" key="3">
    <source>
        <dbReference type="Proteomes" id="UP000018763"/>
    </source>
</evidence>
<keyword evidence="1" id="KW-0812">Transmembrane</keyword>
<name>V5XJ39_MYCNE</name>
<proteinExistence type="predicted"/>
<dbReference type="GeneID" id="93339564"/>
<evidence type="ECO:0000313" key="2">
    <source>
        <dbReference type="EMBL" id="AHC27928.1"/>
    </source>
</evidence>
<reference evidence="2 3" key="1">
    <citation type="journal article" date="2014" name="Genome Announc.">
        <title>Complete Genome Sequence of Sterol-Transforming Mycobacterium neoaurum Strain VKM Ac-1815D.</title>
        <authorList>
            <person name="Shtratnikova V.Y."/>
            <person name="Bragin E.Y."/>
            <person name="Dovbnya D.V."/>
            <person name="Pekov Y.A."/>
            <person name="Schelkunov M.I."/>
            <person name="Strizhov N."/>
            <person name="Ivashina T.V."/>
            <person name="Ashapkin V.V."/>
            <person name="Donova M.V."/>
        </authorList>
    </citation>
    <scope>NUCLEOTIDE SEQUENCE [LARGE SCALE GENOMIC DNA]</scope>
    <source>
        <strain evidence="2 3">VKM Ac-1815D</strain>
    </source>
</reference>
<keyword evidence="3" id="KW-1185">Reference proteome</keyword>
<feature type="transmembrane region" description="Helical" evidence="1">
    <location>
        <begin position="20"/>
        <end position="39"/>
    </location>
</feature>
<keyword evidence="1" id="KW-0472">Membrane</keyword>
<dbReference type="AlphaFoldDB" id="V5XJ39"/>
<protein>
    <submittedName>
        <fullName evidence="2">Uncharacterized protein</fullName>
    </submittedName>
</protein>
<accession>V5XJ39</accession>